<gene>
    <name evidence="2" type="ORF">OI18_12610</name>
</gene>
<dbReference type="STRING" id="1349421.OI18_12610"/>
<evidence type="ECO:0000256" key="1">
    <source>
        <dbReference type="SAM" id="Phobius"/>
    </source>
</evidence>
<comment type="caution">
    <text evidence="2">The sequence shown here is derived from an EMBL/GenBank/DDBJ whole genome shotgun (WGS) entry which is preliminary data.</text>
</comment>
<evidence type="ECO:0000313" key="3">
    <source>
        <dbReference type="Proteomes" id="UP000031408"/>
    </source>
</evidence>
<feature type="transmembrane region" description="Helical" evidence="1">
    <location>
        <begin position="115"/>
        <end position="137"/>
    </location>
</feature>
<feature type="transmembrane region" description="Helical" evidence="1">
    <location>
        <begin position="143"/>
        <end position="163"/>
    </location>
</feature>
<evidence type="ECO:0000313" key="2">
    <source>
        <dbReference type="EMBL" id="KIC94440.1"/>
    </source>
</evidence>
<name>A0A0C1IJU0_9BACT</name>
<proteinExistence type="predicted"/>
<dbReference type="EMBL" id="JSVC01000013">
    <property type="protein sequence ID" value="KIC94440.1"/>
    <property type="molecule type" value="Genomic_DNA"/>
</dbReference>
<organism evidence="2 3">
    <name type="scientific">Flavihumibacter solisilvae</name>
    <dbReference type="NCBI Taxonomy" id="1349421"/>
    <lineage>
        <taxon>Bacteria</taxon>
        <taxon>Pseudomonadati</taxon>
        <taxon>Bacteroidota</taxon>
        <taxon>Chitinophagia</taxon>
        <taxon>Chitinophagales</taxon>
        <taxon>Chitinophagaceae</taxon>
        <taxon>Flavihumibacter</taxon>
    </lineage>
</organism>
<sequence>MNYVKYTDDDLLEAHDSMLDYSGTLDESLDKEIQDRGGLDQIKQNIRERKLVPDEIRRINKIVYPLIMEGKDTESIKKLATSDVLDQLQLTYVVDLAIEDAKSHYKNVSVNSRTIIGSIIGFIVASLLSAGLWWYTILLTGKIYYILIGVTVIVSYLIIRILTGQNFRNVVVFIASFISAFAAIPLGLWIYRIITT</sequence>
<dbReference type="AlphaFoldDB" id="A0A0C1IJU0"/>
<keyword evidence="1" id="KW-0472">Membrane</keyword>
<protein>
    <submittedName>
        <fullName evidence="2">Uncharacterized protein</fullName>
    </submittedName>
</protein>
<dbReference type="Proteomes" id="UP000031408">
    <property type="component" value="Unassembled WGS sequence"/>
</dbReference>
<keyword evidence="3" id="KW-1185">Reference proteome</keyword>
<keyword evidence="1" id="KW-0812">Transmembrane</keyword>
<reference evidence="2 3" key="1">
    <citation type="submission" date="2014-11" db="EMBL/GenBank/DDBJ databases">
        <title>Genome sequence of Flavihumibacter solisilvae 3-3.</title>
        <authorList>
            <person name="Zhou G."/>
            <person name="Li M."/>
            <person name="Wang G."/>
        </authorList>
    </citation>
    <scope>NUCLEOTIDE SEQUENCE [LARGE SCALE GENOMIC DNA]</scope>
    <source>
        <strain evidence="2 3">3-3</strain>
    </source>
</reference>
<feature type="transmembrane region" description="Helical" evidence="1">
    <location>
        <begin position="170"/>
        <end position="191"/>
    </location>
</feature>
<accession>A0A0C1IJU0</accession>
<dbReference type="RefSeq" id="WP_039140202.1">
    <property type="nucleotide sequence ID" value="NZ_JSVC01000013.1"/>
</dbReference>
<keyword evidence="1" id="KW-1133">Transmembrane helix</keyword>
<dbReference type="OrthoDB" id="1271572at2"/>